<dbReference type="SUPFAM" id="SSF102405">
    <property type="entry name" value="MCP/YpsA-like"/>
    <property type="match status" value="1"/>
</dbReference>
<dbReference type="InterPro" id="IPR041164">
    <property type="entry name" value="LDcluster4"/>
</dbReference>
<reference evidence="1 2" key="1">
    <citation type="submission" date="2017-04" db="EMBL/GenBank/DDBJ databases">
        <title>Draft genome sequence of Zooshikella ganghwensis VG4 isolated from Red Sea sediments.</title>
        <authorList>
            <person name="Rehman Z."/>
            <person name="Alam I."/>
            <person name="Kamau A."/>
            <person name="Bajic V."/>
            <person name="Leiknes T."/>
        </authorList>
    </citation>
    <scope>NUCLEOTIDE SEQUENCE [LARGE SCALE GENOMIC DNA]</scope>
    <source>
        <strain evidence="1 2">VG4</strain>
    </source>
</reference>
<protein>
    <recommendedName>
        <fullName evidence="3">TIGR00725 family protein</fullName>
    </recommendedName>
</protein>
<accession>A0A4P9VJC2</accession>
<dbReference type="AlphaFoldDB" id="A0A4P9VJC2"/>
<evidence type="ECO:0008006" key="3">
    <source>
        <dbReference type="Google" id="ProtNLM"/>
    </source>
</evidence>
<keyword evidence="2" id="KW-1185">Reference proteome</keyword>
<evidence type="ECO:0000313" key="1">
    <source>
        <dbReference type="EMBL" id="RDH43368.1"/>
    </source>
</evidence>
<dbReference type="Gene3D" id="3.40.50.450">
    <property type="match status" value="1"/>
</dbReference>
<comment type="caution">
    <text evidence="1">The sequence shown here is derived from an EMBL/GenBank/DDBJ whole genome shotgun (WGS) entry which is preliminary data.</text>
</comment>
<sequence>MIIGVFGSAIGASPLLEQQAELLGQCIAEAGATLITGACQGLPYAAVKGAKKYNGSTIGCTAVTHEQLHESMMGTSVSDYDQLIFIPDDFTHHHQHQVCLKYRNVVAVSRCDAAVFISGRWGSLNEFTIAYDIGKPIGVLTGSGGMTEFLPSLLEAFQKPSNSRLFFNEQPPILIQQLVENHQTNE</sequence>
<dbReference type="RefSeq" id="WP_094786709.1">
    <property type="nucleotide sequence ID" value="NZ_NDXW01000001.1"/>
</dbReference>
<organism evidence="1 2">
    <name type="scientific">Zooshikella ganghwensis</name>
    <dbReference type="NCBI Taxonomy" id="202772"/>
    <lineage>
        <taxon>Bacteria</taxon>
        <taxon>Pseudomonadati</taxon>
        <taxon>Pseudomonadota</taxon>
        <taxon>Gammaproteobacteria</taxon>
        <taxon>Oceanospirillales</taxon>
        <taxon>Zooshikellaceae</taxon>
        <taxon>Zooshikella</taxon>
    </lineage>
</organism>
<evidence type="ECO:0000313" key="2">
    <source>
        <dbReference type="Proteomes" id="UP000257039"/>
    </source>
</evidence>
<gene>
    <name evidence="1" type="ORF">B9G39_07910</name>
</gene>
<dbReference type="EMBL" id="NDXW01000001">
    <property type="protein sequence ID" value="RDH43368.1"/>
    <property type="molecule type" value="Genomic_DNA"/>
</dbReference>
<dbReference type="Proteomes" id="UP000257039">
    <property type="component" value="Unassembled WGS sequence"/>
</dbReference>
<dbReference type="Pfam" id="PF18306">
    <property type="entry name" value="LDcluster4"/>
    <property type="match status" value="1"/>
</dbReference>
<proteinExistence type="predicted"/>
<name>A0A4P9VJC2_9GAMM</name>